<dbReference type="InterPro" id="IPR026881">
    <property type="entry name" value="WYL_dom"/>
</dbReference>
<dbReference type="SUPFAM" id="SSF46785">
    <property type="entry name" value="Winged helix' DNA-binding domain"/>
    <property type="match status" value="1"/>
</dbReference>
<accession>A0ABS0UDJ5</accession>
<dbReference type="Pfam" id="PF08279">
    <property type="entry name" value="HTH_11"/>
    <property type="match status" value="1"/>
</dbReference>
<dbReference type="PANTHER" id="PTHR34580:SF1">
    <property type="entry name" value="PROTEIN PAFC"/>
    <property type="match status" value="1"/>
</dbReference>
<sequence>MATPLHDTLALRLADILLQLNQGESLCRYDLAQQFGVSERTIYRDLSRLADVVERLPDERYQLTKEHQGKLQPRDLESFAKVTGVNRLFPNNGHRFLRSLLAPDEQRNFLVKANHHENVEPHDQAFRQLNEAIRQQRQCRLMYAGKPRTLCPYRLVNNKGIWYLAATEAGQLKAFALVRISVLHITNESFVAQPAVHLQIEEDDDIWFSKTKTTVQLSVAPAIAYYFLRRPVVPGQQVVRTLGSGELIVSSTISHANQILPIIQYWVPHVSAGPSGWWRWPGR</sequence>
<dbReference type="Proteomes" id="UP000648914">
    <property type="component" value="Unassembled WGS sequence"/>
</dbReference>
<dbReference type="PROSITE" id="PS51000">
    <property type="entry name" value="HTH_DEOR_2"/>
    <property type="match status" value="1"/>
</dbReference>
<dbReference type="InterPro" id="IPR036390">
    <property type="entry name" value="WH_DNA-bd_sf"/>
</dbReference>
<keyword evidence="1" id="KW-0805">Transcription regulation</keyword>
<gene>
    <name evidence="4" type="ORF">YA0852_05960</name>
</gene>
<proteinExistence type="predicted"/>
<dbReference type="Pfam" id="PF13280">
    <property type="entry name" value="WYL"/>
    <property type="match status" value="1"/>
</dbReference>
<dbReference type="PANTHER" id="PTHR34580">
    <property type="match status" value="1"/>
</dbReference>
<dbReference type="InterPro" id="IPR001034">
    <property type="entry name" value="DeoR_HTH"/>
</dbReference>
<dbReference type="Gene3D" id="1.10.10.10">
    <property type="entry name" value="Winged helix-like DNA-binding domain superfamily/Winged helix DNA-binding domain"/>
    <property type="match status" value="1"/>
</dbReference>
<keyword evidence="5" id="KW-1185">Reference proteome</keyword>
<evidence type="ECO:0000256" key="1">
    <source>
        <dbReference type="ARBA" id="ARBA00023015"/>
    </source>
</evidence>
<keyword evidence="2" id="KW-0804">Transcription</keyword>
<name>A0ABS0UDJ5_9PSED</name>
<evidence type="ECO:0000313" key="4">
    <source>
        <dbReference type="EMBL" id="MBI6563655.1"/>
    </source>
</evidence>
<comment type="caution">
    <text evidence="4">The sequence shown here is derived from an EMBL/GenBank/DDBJ whole genome shotgun (WGS) entry which is preliminary data.</text>
</comment>
<dbReference type="PROSITE" id="PS52050">
    <property type="entry name" value="WYL"/>
    <property type="match status" value="1"/>
</dbReference>
<evidence type="ECO:0000259" key="3">
    <source>
        <dbReference type="PROSITE" id="PS51000"/>
    </source>
</evidence>
<evidence type="ECO:0000313" key="5">
    <source>
        <dbReference type="Proteomes" id="UP000648914"/>
    </source>
</evidence>
<evidence type="ECO:0000256" key="2">
    <source>
        <dbReference type="ARBA" id="ARBA00023163"/>
    </source>
</evidence>
<dbReference type="InterPro" id="IPR036388">
    <property type="entry name" value="WH-like_DNA-bd_sf"/>
</dbReference>
<dbReference type="RefSeq" id="WP_198720657.1">
    <property type="nucleotide sequence ID" value="NZ_JAEIKU010000101.1"/>
</dbReference>
<feature type="domain" description="HTH deoR-type" evidence="3">
    <location>
        <begin position="9"/>
        <end position="72"/>
    </location>
</feature>
<dbReference type="InterPro" id="IPR013196">
    <property type="entry name" value="HTH_11"/>
</dbReference>
<dbReference type="EMBL" id="JAEILG010000011">
    <property type="protein sequence ID" value="MBI6563655.1"/>
    <property type="molecule type" value="Genomic_DNA"/>
</dbReference>
<dbReference type="InterPro" id="IPR051534">
    <property type="entry name" value="CBASS_pafABC_assoc_protein"/>
</dbReference>
<reference evidence="4 5" key="1">
    <citation type="submission" date="2020-12" db="EMBL/GenBank/DDBJ databases">
        <title>Comparative genomic insights into the epidemiology and virulence of plant pathogenic Pseudomonads from Turkey.</title>
        <authorList>
            <person name="Dillon M."/>
            <person name="Ruiz-Bedoya T."/>
            <person name="Bendalovic-Torma C."/>
            <person name="Guttman K.M."/>
            <person name="Kwak H."/>
            <person name="Middleton M.A."/>
            <person name="Wang P.W."/>
            <person name="Horuz S."/>
            <person name="Aysan Y."/>
            <person name="Guttman D.S."/>
        </authorList>
    </citation>
    <scope>NUCLEOTIDE SEQUENCE [LARGE SCALE GENOMIC DNA]</scope>
    <source>
        <strain evidence="4 5">S5_IA_2b</strain>
    </source>
</reference>
<protein>
    <submittedName>
        <fullName evidence="4">WYL domain-containing protein</fullName>
    </submittedName>
</protein>
<organism evidence="4 5">
    <name type="scientific">Pseudomonas synxantha</name>
    <dbReference type="NCBI Taxonomy" id="47883"/>
    <lineage>
        <taxon>Bacteria</taxon>
        <taxon>Pseudomonadati</taxon>
        <taxon>Pseudomonadota</taxon>
        <taxon>Gammaproteobacteria</taxon>
        <taxon>Pseudomonadales</taxon>
        <taxon>Pseudomonadaceae</taxon>
        <taxon>Pseudomonas</taxon>
    </lineage>
</organism>